<sequence>MKDIEVDVLVVGSGNGGMTAALSSHILGAESVMIIEKDKYYGGTSAMSGGGVWVPCNRYAKAAAAEDSLDEAFSYLRETIPSEDTSDEMLRTYLKYGPEMIDFLHKNSDVRYESLAEYPDYFSSAKGAKTGHRSMEPAPIRTSDLGEQFQYQNAPNPMIKVFDRLQFTQQELHLLMGQLPGWLTIVARELIKYILDIPMRIKGKQSRRLTMGAAGIARLRLSLLKRDIPLHLNTKLLDLLLEDGRVVGVRAERNGTPLNIRAKMGVILAAGGFEHNQDLRVENLPRPTDAQWSAGSRCNTGDSLLAAKRIGAATRLMNSAWWTNTISVPGESYPRLSIFEKSLPGNYVIDSSGKRIANESQNYMSFIKELHSKHIKGDSNEPYHMIFDSTHRKNYIVGPLFPGKMWPDFLIPKSYFTSGFLSKENSLSALARTIGVDAKALEETVIQVNEYAKTGKDCDFGRGDSAYDRYYSDPTVEPNPCLAPLAKPPFYAMKLDAGDFGTMGGMVIDEQARVLTTSGDPIPGLYATGNCAMGILTTYPGPGSTLGPAMTFGYLAAKHIADTEC</sequence>
<keyword evidence="7" id="KW-1185">Reference proteome</keyword>
<dbReference type="PANTHER" id="PTHR43400">
    <property type="entry name" value="FUMARATE REDUCTASE"/>
    <property type="match status" value="1"/>
</dbReference>
<evidence type="ECO:0000313" key="6">
    <source>
        <dbReference type="EMBL" id="MBW2941366.1"/>
    </source>
</evidence>
<dbReference type="Pfam" id="PF00890">
    <property type="entry name" value="FAD_binding_2"/>
    <property type="match status" value="1"/>
</dbReference>
<keyword evidence="3" id="KW-0274">FAD</keyword>
<reference evidence="6" key="1">
    <citation type="submission" date="2021-07" db="EMBL/GenBank/DDBJ databases">
        <title>Zhongshania sp. CAU 1632 isolated from seawater.</title>
        <authorList>
            <person name="Kim W."/>
        </authorList>
    </citation>
    <scope>NUCLEOTIDE SEQUENCE</scope>
    <source>
        <strain evidence="6">CAU 1632</strain>
    </source>
</reference>
<proteinExistence type="predicted"/>
<comment type="cofactor">
    <cofactor evidence="1">
        <name>FAD</name>
        <dbReference type="ChEBI" id="CHEBI:57692"/>
    </cofactor>
</comment>
<evidence type="ECO:0000256" key="4">
    <source>
        <dbReference type="ARBA" id="ARBA00023002"/>
    </source>
</evidence>
<keyword evidence="2" id="KW-0285">Flavoprotein</keyword>
<evidence type="ECO:0000313" key="7">
    <source>
        <dbReference type="Proteomes" id="UP001166291"/>
    </source>
</evidence>
<comment type="caution">
    <text evidence="6">The sequence shown here is derived from an EMBL/GenBank/DDBJ whole genome shotgun (WGS) entry which is preliminary data.</text>
</comment>
<name>A0ABS6VUJ6_9GAMM</name>
<keyword evidence="4" id="KW-0560">Oxidoreductase</keyword>
<dbReference type="RefSeq" id="WP_219043601.1">
    <property type="nucleotide sequence ID" value="NZ_JAHWDQ010000002.1"/>
</dbReference>
<evidence type="ECO:0000256" key="2">
    <source>
        <dbReference type="ARBA" id="ARBA00022630"/>
    </source>
</evidence>
<gene>
    <name evidence="6" type="ORF">KXJ70_11275</name>
</gene>
<feature type="domain" description="FAD-dependent oxidoreductase 2 FAD-binding" evidence="5">
    <location>
        <begin position="7"/>
        <end position="546"/>
    </location>
</feature>
<dbReference type="InterPro" id="IPR003953">
    <property type="entry name" value="FAD-dep_OxRdtase_2_FAD-bd"/>
</dbReference>
<evidence type="ECO:0000256" key="1">
    <source>
        <dbReference type="ARBA" id="ARBA00001974"/>
    </source>
</evidence>
<organism evidence="6 7">
    <name type="scientific">Zhongshania aquimaris</name>
    <dbReference type="NCBI Taxonomy" id="2857107"/>
    <lineage>
        <taxon>Bacteria</taxon>
        <taxon>Pseudomonadati</taxon>
        <taxon>Pseudomonadota</taxon>
        <taxon>Gammaproteobacteria</taxon>
        <taxon>Cellvibrionales</taxon>
        <taxon>Spongiibacteraceae</taxon>
        <taxon>Zhongshania</taxon>
    </lineage>
</organism>
<protein>
    <submittedName>
        <fullName evidence="6">FAD-binding protein</fullName>
    </submittedName>
</protein>
<dbReference type="Proteomes" id="UP001166291">
    <property type="component" value="Unassembled WGS sequence"/>
</dbReference>
<dbReference type="InterPro" id="IPR050315">
    <property type="entry name" value="FAD-oxidoreductase_2"/>
</dbReference>
<dbReference type="PANTHER" id="PTHR43400:SF10">
    <property type="entry name" value="3-OXOSTEROID 1-DEHYDROGENASE"/>
    <property type="match status" value="1"/>
</dbReference>
<evidence type="ECO:0000259" key="5">
    <source>
        <dbReference type="Pfam" id="PF00890"/>
    </source>
</evidence>
<evidence type="ECO:0000256" key="3">
    <source>
        <dbReference type="ARBA" id="ARBA00022827"/>
    </source>
</evidence>
<accession>A0ABS6VUJ6</accession>
<dbReference type="EMBL" id="JAHWDQ010000002">
    <property type="protein sequence ID" value="MBW2941366.1"/>
    <property type="molecule type" value="Genomic_DNA"/>
</dbReference>